<feature type="region of interest" description="Disordered" evidence="1">
    <location>
        <begin position="152"/>
        <end position="222"/>
    </location>
</feature>
<keyword evidence="4" id="KW-1185">Reference proteome</keyword>
<evidence type="ECO:0000256" key="2">
    <source>
        <dbReference type="SAM" id="SignalP"/>
    </source>
</evidence>
<feature type="signal peptide" evidence="2">
    <location>
        <begin position="1"/>
        <end position="16"/>
    </location>
</feature>
<feature type="chain" id="PRO_5042036562" evidence="2">
    <location>
        <begin position="17"/>
        <end position="222"/>
    </location>
</feature>
<proteinExistence type="predicted"/>
<organism evidence="3 4">
    <name type="scientific">Chaetoceros tenuissimus</name>
    <dbReference type="NCBI Taxonomy" id="426638"/>
    <lineage>
        <taxon>Eukaryota</taxon>
        <taxon>Sar</taxon>
        <taxon>Stramenopiles</taxon>
        <taxon>Ochrophyta</taxon>
        <taxon>Bacillariophyta</taxon>
        <taxon>Coscinodiscophyceae</taxon>
        <taxon>Chaetocerotophycidae</taxon>
        <taxon>Chaetocerotales</taxon>
        <taxon>Chaetocerotaceae</taxon>
        <taxon>Chaetoceros</taxon>
    </lineage>
</organism>
<name>A0AAD3DDK9_9STRA</name>
<dbReference type="EMBL" id="BLLK01000074">
    <property type="protein sequence ID" value="GFH61341.1"/>
    <property type="molecule type" value="Genomic_DNA"/>
</dbReference>
<comment type="caution">
    <text evidence="3">The sequence shown here is derived from an EMBL/GenBank/DDBJ whole genome shotgun (WGS) entry which is preliminary data.</text>
</comment>
<dbReference type="AlphaFoldDB" id="A0AAD3DDK9"/>
<evidence type="ECO:0000313" key="3">
    <source>
        <dbReference type="EMBL" id="GFH61341.1"/>
    </source>
</evidence>
<sequence>MKTAFAFSALVASAAAFSPALTNRASSALFVDPNPAPMNDAQALEMGWSMGGQAHTKDPTPVVDSDPRKTIPQGESFEEYMKSRGGAAAAPAPAAPAPVAPAPVAYTPPPAAYTPPPAAPASNMPYGAPAAPASNMPYGAPAAPAAPAYTPPPAAPAAPAAGQPGWVDPNPAPMSDAQALEMGWSMGGQAHTKDPTPVVDSDPRKTIPQGESFEEYMKSRGM</sequence>
<accession>A0AAD3DDK9</accession>
<gene>
    <name evidence="3" type="ORF">CTEN210_17817</name>
</gene>
<evidence type="ECO:0000256" key="1">
    <source>
        <dbReference type="SAM" id="MobiDB-lite"/>
    </source>
</evidence>
<keyword evidence="2" id="KW-0732">Signal</keyword>
<reference evidence="3 4" key="1">
    <citation type="journal article" date="2021" name="Sci. Rep.">
        <title>The genome of the diatom Chaetoceros tenuissimus carries an ancient integrated fragment of an extant virus.</title>
        <authorList>
            <person name="Hongo Y."/>
            <person name="Kimura K."/>
            <person name="Takaki Y."/>
            <person name="Yoshida Y."/>
            <person name="Baba S."/>
            <person name="Kobayashi G."/>
            <person name="Nagasaki K."/>
            <person name="Hano T."/>
            <person name="Tomaru Y."/>
        </authorList>
    </citation>
    <scope>NUCLEOTIDE SEQUENCE [LARGE SCALE GENOMIC DNA]</scope>
    <source>
        <strain evidence="3 4">NIES-3715</strain>
    </source>
</reference>
<dbReference type="Proteomes" id="UP001054902">
    <property type="component" value="Unassembled WGS sequence"/>
</dbReference>
<protein>
    <submittedName>
        <fullName evidence="3">Uncharacterized protein</fullName>
    </submittedName>
</protein>
<evidence type="ECO:0000313" key="4">
    <source>
        <dbReference type="Proteomes" id="UP001054902"/>
    </source>
</evidence>
<feature type="region of interest" description="Disordered" evidence="1">
    <location>
        <begin position="52"/>
        <end position="72"/>
    </location>
</feature>